<dbReference type="Proteomes" id="UP000468995">
    <property type="component" value="Unassembled WGS sequence"/>
</dbReference>
<protein>
    <submittedName>
        <fullName evidence="2">Uncharacterized protein</fullName>
    </submittedName>
</protein>
<dbReference type="EMBL" id="UFEU01000019">
    <property type="protein sequence ID" value="SSK56523.1"/>
    <property type="molecule type" value="Genomic_DNA"/>
</dbReference>
<dbReference type="Proteomes" id="UP000252603">
    <property type="component" value="Unassembled WGS sequence"/>
</dbReference>
<reference evidence="2 3" key="1">
    <citation type="submission" date="2018-07" db="EMBL/GenBank/DDBJ databases">
        <authorList>
            <consortium name="Pathogen Informatics"/>
        </authorList>
    </citation>
    <scope>NUCLEOTIDE SEQUENCE [LARGE SCALE GENOMIC DNA]</scope>
    <source>
        <strain evidence="2 3">4300STDY6470422</strain>
    </source>
</reference>
<name>A0A332K3R1_KLEPN</name>
<evidence type="ECO:0000313" key="1">
    <source>
        <dbReference type="EMBL" id="MSS33308.1"/>
    </source>
</evidence>
<evidence type="ECO:0000313" key="3">
    <source>
        <dbReference type="Proteomes" id="UP000252603"/>
    </source>
</evidence>
<dbReference type="AlphaFoldDB" id="A0A332K3R1"/>
<evidence type="ECO:0000313" key="2">
    <source>
        <dbReference type="EMBL" id="SSK56523.1"/>
    </source>
</evidence>
<gene>
    <name evidence="1" type="ORF">FME62_21300</name>
    <name evidence="2" type="ORF">SAMEA4364603_04737</name>
</gene>
<organism evidence="2 3">
    <name type="scientific">Klebsiella pneumoniae</name>
    <dbReference type="NCBI Taxonomy" id="573"/>
    <lineage>
        <taxon>Bacteria</taxon>
        <taxon>Pseudomonadati</taxon>
        <taxon>Pseudomonadota</taxon>
        <taxon>Gammaproteobacteria</taxon>
        <taxon>Enterobacterales</taxon>
        <taxon>Enterobacteriaceae</taxon>
        <taxon>Klebsiella/Raoultella group</taxon>
        <taxon>Klebsiella</taxon>
        <taxon>Klebsiella pneumoniae complex</taxon>
    </lineage>
</organism>
<reference evidence="1 4" key="2">
    <citation type="submission" date="2019-07" db="EMBL/GenBank/DDBJ databases">
        <title>Genome sequence of OXA-232-producing Klebsiella pneumoniae ST23 from septicemic neonate.</title>
        <authorList>
            <person name="Mukherjee S."/>
            <person name="Naha S."/>
            <person name="Bhadury P."/>
            <person name="Basu S."/>
        </authorList>
    </citation>
    <scope>NUCLEOTIDE SEQUENCE [LARGE SCALE GENOMIC DNA]</scope>
    <source>
        <strain evidence="1 4">EN5275</strain>
    </source>
</reference>
<evidence type="ECO:0000313" key="4">
    <source>
        <dbReference type="Proteomes" id="UP000468995"/>
    </source>
</evidence>
<accession>A0A332K3R1</accession>
<proteinExistence type="predicted"/>
<sequence length="145" mass="16049">MKTLKVTITNLQQINDGIVCGVKVRFKVIQSGCVLVEKVISGKATAPFTLSYDVNANDESLVVEHDRPDLQELVVSAAISSAECYKPDNTLTSVSAWSIQTQGKIYASGMQPNIDEVFKRLDAAEALLHFMDCKIAELQLRYRNK</sequence>
<dbReference type="RefSeq" id="WP_065888617.1">
    <property type="nucleotide sequence ID" value="NZ_AP025246.1"/>
</dbReference>
<dbReference type="EMBL" id="VINI01000020">
    <property type="protein sequence ID" value="MSS33308.1"/>
    <property type="molecule type" value="Genomic_DNA"/>
</dbReference>